<dbReference type="GO" id="GO:0032451">
    <property type="term" value="F:demethylase activity"/>
    <property type="evidence" value="ECO:0007669"/>
    <property type="project" value="TreeGrafter"/>
</dbReference>
<dbReference type="Gene3D" id="2.60.120.590">
    <property type="entry name" value="Alpha-ketoglutarate-dependent dioxygenase AlkB-like"/>
    <property type="match status" value="1"/>
</dbReference>
<protein>
    <submittedName>
        <fullName evidence="5">Trimethylguanosine synthase</fullName>
    </submittedName>
</protein>
<dbReference type="InterPro" id="IPR032857">
    <property type="entry name" value="ALKBH4"/>
</dbReference>
<dbReference type="AlphaFoldDB" id="A0A9P1DF93"/>
<evidence type="ECO:0000313" key="6">
    <source>
        <dbReference type="Proteomes" id="UP001152797"/>
    </source>
</evidence>
<dbReference type="InterPro" id="IPR027450">
    <property type="entry name" value="AlkB-like"/>
</dbReference>
<dbReference type="PANTHER" id="PTHR12463">
    <property type="entry name" value="OXYGENASE-RELATED"/>
    <property type="match status" value="1"/>
</dbReference>
<organism evidence="3">
    <name type="scientific">Cladocopium goreaui</name>
    <dbReference type="NCBI Taxonomy" id="2562237"/>
    <lineage>
        <taxon>Eukaryota</taxon>
        <taxon>Sar</taxon>
        <taxon>Alveolata</taxon>
        <taxon>Dinophyceae</taxon>
        <taxon>Suessiales</taxon>
        <taxon>Symbiodiniaceae</taxon>
        <taxon>Cladocopium</taxon>
    </lineage>
</organism>
<dbReference type="PROSITE" id="PS51471">
    <property type="entry name" value="FE2OG_OXY"/>
    <property type="match status" value="1"/>
</dbReference>
<dbReference type="SUPFAM" id="SSF51197">
    <property type="entry name" value="Clavaminate synthase-like"/>
    <property type="match status" value="1"/>
</dbReference>
<comment type="caution">
    <text evidence="3">The sequence shown here is derived from an EMBL/GenBank/DDBJ whole genome shotgun (WGS) entry which is preliminary data.</text>
</comment>
<dbReference type="EMBL" id="CAMXCT030004524">
    <property type="protein sequence ID" value="CAL4796741.1"/>
    <property type="molecule type" value="Genomic_DNA"/>
</dbReference>
<sequence>MAGGYGAAVPELDPTKFRRPKGPKVTRTRHLYLANCGRSCGDTVPQLLQCLEATEVSVLGLHLGEGGVSYASFSDADAAERVKAYLESPSSSHSWRVKFAELEDEATDGGVLLPGSVASTKHVEVPGVHVVEDFISQSEADELLRQVDLQPWNTSIKRRVQHYGRAFDYAKLMIAAGAVPEMPDFCQSLVTRLESSDLLPHAIDQLTVNEYEPGIGIAFHVDAHSAFEEGIAAVTLGSGIVMEFRKPDAASSGKVSMGKHHRMAPALPSSVEISKNVWLPPRSLLIIRGEARYAWLHGIAWRKTDCVDEGKVIPRQRRVSLTFRMARQNTPCSCAWPTMCDSQTPEAHGLPSRLQG</sequence>
<dbReference type="Proteomes" id="UP001152797">
    <property type="component" value="Unassembled WGS sequence"/>
</dbReference>
<dbReference type="GO" id="GO:0016491">
    <property type="term" value="F:oxidoreductase activity"/>
    <property type="evidence" value="ECO:0007669"/>
    <property type="project" value="TreeGrafter"/>
</dbReference>
<feature type="domain" description="Fe2OG dioxygenase" evidence="2">
    <location>
        <begin position="202"/>
        <end position="327"/>
    </location>
</feature>
<dbReference type="InterPro" id="IPR005123">
    <property type="entry name" value="Oxoglu/Fe-dep_dioxygenase_dom"/>
</dbReference>
<dbReference type="OrthoDB" id="271595at2759"/>
<evidence type="ECO:0000259" key="2">
    <source>
        <dbReference type="PROSITE" id="PS51471"/>
    </source>
</evidence>
<gene>
    <name evidence="3" type="ORF">C1SCF055_LOCUS34789</name>
</gene>
<name>A0A9P1DF93_9DINO</name>
<dbReference type="Pfam" id="PF13532">
    <property type="entry name" value="2OG-FeII_Oxy_2"/>
    <property type="match status" value="1"/>
</dbReference>
<proteinExistence type="predicted"/>
<dbReference type="EMBL" id="CAMXCT020004524">
    <property type="protein sequence ID" value="CAL1162804.1"/>
    <property type="molecule type" value="Genomic_DNA"/>
</dbReference>
<evidence type="ECO:0000256" key="1">
    <source>
        <dbReference type="SAM" id="MobiDB-lite"/>
    </source>
</evidence>
<reference evidence="3" key="1">
    <citation type="submission" date="2022-10" db="EMBL/GenBank/DDBJ databases">
        <authorList>
            <person name="Chen Y."/>
            <person name="Dougan E. K."/>
            <person name="Chan C."/>
            <person name="Rhodes N."/>
            <person name="Thang M."/>
        </authorList>
    </citation>
    <scope>NUCLEOTIDE SEQUENCE</scope>
</reference>
<evidence type="ECO:0000313" key="5">
    <source>
        <dbReference type="EMBL" id="CAL4796741.1"/>
    </source>
</evidence>
<keyword evidence="6" id="KW-1185">Reference proteome</keyword>
<dbReference type="InterPro" id="IPR037151">
    <property type="entry name" value="AlkB-like_sf"/>
</dbReference>
<dbReference type="EMBL" id="CAMXCT010004524">
    <property type="protein sequence ID" value="CAI4009429.1"/>
    <property type="molecule type" value="Genomic_DNA"/>
</dbReference>
<dbReference type="GO" id="GO:0070988">
    <property type="term" value="P:demethylation"/>
    <property type="evidence" value="ECO:0007669"/>
    <property type="project" value="InterPro"/>
</dbReference>
<accession>A0A9P1DF93</accession>
<dbReference type="PANTHER" id="PTHR12463:SF1">
    <property type="entry name" value="2-OXOGLUTARATE AND FE-DEPENDENT OXYGENASE FAMILY PROTEIN"/>
    <property type="match status" value="1"/>
</dbReference>
<evidence type="ECO:0000313" key="4">
    <source>
        <dbReference type="EMBL" id="CAL1162804.1"/>
    </source>
</evidence>
<evidence type="ECO:0000313" key="3">
    <source>
        <dbReference type="EMBL" id="CAI4009429.1"/>
    </source>
</evidence>
<reference evidence="4" key="2">
    <citation type="submission" date="2024-04" db="EMBL/GenBank/DDBJ databases">
        <authorList>
            <person name="Chen Y."/>
            <person name="Shah S."/>
            <person name="Dougan E. K."/>
            <person name="Thang M."/>
            <person name="Chan C."/>
        </authorList>
    </citation>
    <scope>NUCLEOTIDE SEQUENCE [LARGE SCALE GENOMIC DNA]</scope>
</reference>
<feature type="region of interest" description="Disordered" evidence="1">
    <location>
        <begin position="1"/>
        <end position="23"/>
    </location>
</feature>